<dbReference type="GO" id="GO:0016887">
    <property type="term" value="F:ATP hydrolysis activity"/>
    <property type="evidence" value="ECO:0007669"/>
    <property type="project" value="InterPro"/>
</dbReference>
<keyword evidence="2" id="KW-0547">Nucleotide-binding</keyword>
<keyword evidence="5" id="KW-0762">Sugar transport</keyword>
<dbReference type="GO" id="GO:0140359">
    <property type="term" value="F:ABC-type transporter activity"/>
    <property type="evidence" value="ECO:0007669"/>
    <property type="project" value="UniProtKB-ARBA"/>
</dbReference>
<evidence type="ECO:0000259" key="4">
    <source>
        <dbReference type="PROSITE" id="PS50893"/>
    </source>
</evidence>
<dbReference type="GO" id="GO:0055052">
    <property type="term" value="C:ATP-binding cassette (ABC) transporter complex, substrate-binding subunit-containing"/>
    <property type="evidence" value="ECO:0007669"/>
    <property type="project" value="TreeGrafter"/>
</dbReference>
<dbReference type="Gene3D" id="3.40.50.300">
    <property type="entry name" value="P-loop containing nucleotide triphosphate hydrolases"/>
    <property type="match status" value="1"/>
</dbReference>
<evidence type="ECO:0000256" key="3">
    <source>
        <dbReference type="ARBA" id="ARBA00022840"/>
    </source>
</evidence>
<keyword evidence="1" id="KW-0813">Transport</keyword>
<keyword evidence="3" id="KW-0067">ATP-binding</keyword>
<dbReference type="AlphaFoldDB" id="A0A852XES4"/>
<dbReference type="PANTHER" id="PTHR43875:SF1">
    <property type="entry name" value="OSMOPROTECTIVE COMPOUNDS UPTAKE ATP-BINDING PROTEIN GGTA"/>
    <property type="match status" value="1"/>
</dbReference>
<dbReference type="FunFam" id="3.40.50.300:FF:000042">
    <property type="entry name" value="Maltose/maltodextrin ABC transporter, ATP-binding protein"/>
    <property type="match status" value="1"/>
</dbReference>
<dbReference type="PROSITE" id="PS50893">
    <property type="entry name" value="ABC_TRANSPORTER_2"/>
    <property type="match status" value="1"/>
</dbReference>
<dbReference type="PANTHER" id="PTHR43875">
    <property type="entry name" value="MALTODEXTRIN IMPORT ATP-BINDING PROTEIN MSMX"/>
    <property type="match status" value="1"/>
</dbReference>
<dbReference type="RefSeq" id="WP_179462397.1">
    <property type="nucleotide sequence ID" value="NZ_JACBZX010000001.1"/>
</dbReference>
<dbReference type="SUPFAM" id="SSF52540">
    <property type="entry name" value="P-loop containing nucleoside triphosphate hydrolases"/>
    <property type="match status" value="1"/>
</dbReference>
<dbReference type="InterPro" id="IPR047641">
    <property type="entry name" value="ABC_transpr_MalK/UgpC-like"/>
</dbReference>
<feature type="domain" description="ABC transporter" evidence="4">
    <location>
        <begin position="4"/>
        <end position="236"/>
    </location>
</feature>
<evidence type="ECO:0000313" key="6">
    <source>
        <dbReference type="Proteomes" id="UP000592181"/>
    </source>
</evidence>
<keyword evidence="6" id="KW-1185">Reference proteome</keyword>
<organism evidence="5 6">
    <name type="scientific">Janibacter alkaliphilus</name>
    <dbReference type="NCBI Taxonomy" id="1069963"/>
    <lineage>
        <taxon>Bacteria</taxon>
        <taxon>Bacillati</taxon>
        <taxon>Actinomycetota</taxon>
        <taxon>Actinomycetes</taxon>
        <taxon>Micrococcales</taxon>
        <taxon>Intrasporangiaceae</taxon>
        <taxon>Janibacter</taxon>
    </lineage>
</organism>
<comment type="caution">
    <text evidence="5">The sequence shown here is derived from an EMBL/GenBank/DDBJ whole genome shotgun (WGS) entry which is preliminary data.</text>
</comment>
<sequence>MAAVTFDGVTLTYPGLDVPAVGDLHLEVADGELLVLAGPAGCGRSTTLRLLAGLEEVDAGRVLLDGQDVTRLSSRERDVAMVLQSYALYPHLTVGDNLGFAMRVAGIDDDEVARRVAEAAEVLDLTDQLDQTPAELTRDLRHRVAMGRAIVRAPQVFIMDDPLVTLDPAVRAATRDQLSALQRRLGVTTLYATSQPDEALAIGDRVAVLRDGVLQQCDTPQRLREAPANPFVAAYLGV</sequence>
<accession>A0A852XES4</accession>
<gene>
    <name evidence="5" type="ORF">BJY28_001430</name>
</gene>
<dbReference type="InterPro" id="IPR027417">
    <property type="entry name" value="P-loop_NTPase"/>
</dbReference>
<evidence type="ECO:0000256" key="2">
    <source>
        <dbReference type="ARBA" id="ARBA00022741"/>
    </source>
</evidence>
<dbReference type="Proteomes" id="UP000592181">
    <property type="component" value="Unassembled WGS sequence"/>
</dbReference>
<dbReference type="GO" id="GO:0005524">
    <property type="term" value="F:ATP binding"/>
    <property type="evidence" value="ECO:0007669"/>
    <property type="project" value="UniProtKB-KW"/>
</dbReference>
<dbReference type="Pfam" id="PF00005">
    <property type="entry name" value="ABC_tran"/>
    <property type="match status" value="1"/>
</dbReference>
<evidence type="ECO:0000313" key="5">
    <source>
        <dbReference type="EMBL" id="NYG36961.1"/>
    </source>
</evidence>
<protein>
    <submittedName>
        <fullName evidence="5">ABC-type sugar transport system ATPase subunit</fullName>
    </submittedName>
</protein>
<dbReference type="EMBL" id="JACBZX010000001">
    <property type="protein sequence ID" value="NYG36961.1"/>
    <property type="molecule type" value="Genomic_DNA"/>
</dbReference>
<evidence type="ECO:0000256" key="1">
    <source>
        <dbReference type="ARBA" id="ARBA00022448"/>
    </source>
</evidence>
<proteinExistence type="predicted"/>
<dbReference type="InterPro" id="IPR003439">
    <property type="entry name" value="ABC_transporter-like_ATP-bd"/>
</dbReference>
<dbReference type="InterPro" id="IPR003593">
    <property type="entry name" value="AAA+_ATPase"/>
</dbReference>
<name>A0A852XES4_9MICO</name>
<reference evidence="5 6" key="1">
    <citation type="submission" date="2020-07" db="EMBL/GenBank/DDBJ databases">
        <title>Sequencing the genomes of 1000 actinobacteria strains.</title>
        <authorList>
            <person name="Klenk H.-P."/>
        </authorList>
    </citation>
    <scope>NUCLEOTIDE SEQUENCE [LARGE SCALE GENOMIC DNA]</scope>
    <source>
        <strain evidence="5 6">DSM 24723</strain>
    </source>
</reference>
<dbReference type="SMART" id="SM00382">
    <property type="entry name" value="AAA"/>
    <property type="match status" value="1"/>
</dbReference>